<accession>A0AAW8ZQM6</accession>
<proteinExistence type="predicted"/>
<sequence>MKGSFNKQVYRKELIDAGFSPDDAETIAARTAEAQAQGRPRETFQTVGTLVNMARKAMHTAADASNGQKVEQKRPALPRPSAVERSERLAKEAAESAKSMTIAPRGTNMAKRKTATESLSKQVSEAKQAALLKHTKQQIRDMQLTLFDIAPWPDTMRAMPNDTARSALFTTRNKKTPRDALQNKVIFHVNKDVKITYTGVELRADDDELVWQQVLEYAKRTPIGEPITFTFYELCQDLGWSINGRYYTKAEQCLSRLQATAMGFTSERVGHLESVSLLHRFRVLDRGKKTSRCQVLIDEEIVVLFAGEHYTKFIWEKYRKLSPTARRMFDYFSTHREPYPLKLETFRLMCGSDSTRVKKWREQVGEACGELHESGLVETAWVNNDLVHCKR</sequence>
<dbReference type="RefSeq" id="WP_039445240.1">
    <property type="nucleotide sequence ID" value="NZ_JAWMQI010000035.1"/>
</dbReference>
<dbReference type="InterPro" id="IPR010751">
    <property type="entry name" value="TrfA"/>
</dbReference>
<name>A0AAW8ZQM6_9XANT</name>
<protein>
    <submittedName>
        <fullName evidence="2">Plasmid replication initiator TrfA</fullName>
    </submittedName>
</protein>
<organism evidence="2 3">
    <name type="scientific">Xanthomonas hortorum pv. vitians</name>
    <dbReference type="NCBI Taxonomy" id="83224"/>
    <lineage>
        <taxon>Bacteria</taxon>
        <taxon>Pseudomonadati</taxon>
        <taxon>Pseudomonadota</taxon>
        <taxon>Gammaproteobacteria</taxon>
        <taxon>Lysobacterales</taxon>
        <taxon>Lysobacteraceae</taxon>
        <taxon>Xanthomonas</taxon>
    </lineage>
</organism>
<dbReference type="Pfam" id="PF07042">
    <property type="entry name" value="TrfA"/>
    <property type="match status" value="1"/>
</dbReference>
<feature type="region of interest" description="Disordered" evidence="1">
    <location>
        <begin position="59"/>
        <end position="85"/>
    </location>
</feature>
<dbReference type="Proteomes" id="UP001187425">
    <property type="component" value="Unassembled WGS sequence"/>
</dbReference>
<evidence type="ECO:0000313" key="3">
    <source>
        <dbReference type="Proteomes" id="UP001187425"/>
    </source>
</evidence>
<dbReference type="AlphaFoldDB" id="A0AAW8ZQM6"/>
<evidence type="ECO:0000313" key="2">
    <source>
        <dbReference type="EMBL" id="MDV7248898.1"/>
    </source>
</evidence>
<comment type="caution">
    <text evidence="2">The sequence shown here is derived from an EMBL/GenBank/DDBJ whole genome shotgun (WGS) entry which is preliminary data.</text>
</comment>
<dbReference type="EMBL" id="JAWMQI010000035">
    <property type="protein sequence ID" value="MDV7248898.1"/>
    <property type="molecule type" value="Genomic_DNA"/>
</dbReference>
<gene>
    <name evidence="2" type="primary">trfA</name>
    <name evidence="2" type="ORF">R4K57_10850</name>
</gene>
<reference evidence="2 3" key="1">
    <citation type="submission" date="2023-10" db="EMBL/GenBank/DDBJ databases">
        <title>A new tool for lettuce pathogen research.</title>
        <authorList>
            <person name="Horton K.N."/>
            <person name="Cseke L.J."/>
            <person name="Badiwe M."/>
            <person name="Tesfaye D."/>
            <person name="Klein A."/>
            <person name="Su J."/>
            <person name="Potnis N."/>
            <person name="Gassmann W."/>
        </authorList>
    </citation>
    <scope>NUCLEOTIDE SEQUENCE [LARGE SCALE GENOMIC DNA]</scope>
    <source>
        <strain evidence="2 3">JSKH1901</strain>
    </source>
</reference>
<evidence type="ECO:0000256" key="1">
    <source>
        <dbReference type="SAM" id="MobiDB-lite"/>
    </source>
</evidence>